<gene>
    <name evidence="3" type="ORF">MSPICULIGERA_LOCUS14208</name>
</gene>
<evidence type="ECO:0000313" key="4">
    <source>
        <dbReference type="Proteomes" id="UP001177023"/>
    </source>
</evidence>
<organism evidence="3 4">
    <name type="scientific">Mesorhabditis spiculigera</name>
    <dbReference type="NCBI Taxonomy" id="96644"/>
    <lineage>
        <taxon>Eukaryota</taxon>
        <taxon>Metazoa</taxon>
        <taxon>Ecdysozoa</taxon>
        <taxon>Nematoda</taxon>
        <taxon>Chromadorea</taxon>
        <taxon>Rhabditida</taxon>
        <taxon>Rhabditina</taxon>
        <taxon>Rhabditomorpha</taxon>
        <taxon>Rhabditoidea</taxon>
        <taxon>Rhabditidae</taxon>
        <taxon>Mesorhabditinae</taxon>
        <taxon>Mesorhabditis</taxon>
    </lineage>
</organism>
<keyword evidence="2" id="KW-0732">Signal</keyword>
<name>A0AA36CV72_9BILA</name>
<evidence type="ECO:0000256" key="1">
    <source>
        <dbReference type="SAM" id="MobiDB-lite"/>
    </source>
</evidence>
<sequence length="244" mass="27379">MRISLLLLTLPAILVAYNPPASECDQITLVKCFIDILDDWAWTLYELKQNVVTISDEQCKHLSRLETCVNVSETVSDLLTHRQKAGSFLKSYYLLKYACSTEGQEILREHRECLKNERIGDMTLKAGTYMATKFLDSPNDGVCAEIQQQLDEYMETTSGLCQAAASRLMCKSLTNMFTELHRDALSDCEFKCPEAKEAPKADTNTLEDPQQEQSDQEALNKAKGSALSTITQSAGLLLAFIFLR</sequence>
<protein>
    <submittedName>
        <fullName evidence="3">Uncharacterized protein</fullName>
    </submittedName>
</protein>
<evidence type="ECO:0000313" key="3">
    <source>
        <dbReference type="EMBL" id="CAJ0575906.1"/>
    </source>
</evidence>
<reference evidence="3" key="1">
    <citation type="submission" date="2023-06" db="EMBL/GenBank/DDBJ databases">
        <authorList>
            <person name="Delattre M."/>
        </authorList>
    </citation>
    <scope>NUCLEOTIDE SEQUENCE</scope>
    <source>
        <strain evidence="3">AF72</strain>
    </source>
</reference>
<evidence type="ECO:0000256" key="2">
    <source>
        <dbReference type="SAM" id="SignalP"/>
    </source>
</evidence>
<dbReference type="AlphaFoldDB" id="A0AA36CV72"/>
<accession>A0AA36CV72</accession>
<keyword evidence="4" id="KW-1185">Reference proteome</keyword>
<feature type="region of interest" description="Disordered" evidence="1">
    <location>
        <begin position="199"/>
        <end position="220"/>
    </location>
</feature>
<feature type="compositionally biased region" description="Polar residues" evidence="1">
    <location>
        <begin position="202"/>
        <end position="217"/>
    </location>
</feature>
<feature type="chain" id="PRO_5041225151" evidence="2">
    <location>
        <begin position="17"/>
        <end position="244"/>
    </location>
</feature>
<comment type="caution">
    <text evidence="3">The sequence shown here is derived from an EMBL/GenBank/DDBJ whole genome shotgun (WGS) entry which is preliminary data.</text>
</comment>
<proteinExistence type="predicted"/>
<dbReference type="Proteomes" id="UP001177023">
    <property type="component" value="Unassembled WGS sequence"/>
</dbReference>
<dbReference type="EMBL" id="CATQJA010002641">
    <property type="protein sequence ID" value="CAJ0575906.1"/>
    <property type="molecule type" value="Genomic_DNA"/>
</dbReference>
<feature type="signal peptide" evidence="2">
    <location>
        <begin position="1"/>
        <end position="16"/>
    </location>
</feature>
<feature type="non-terminal residue" evidence="3">
    <location>
        <position position="244"/>
    </location>
</feature>